<evidence type="ECO:0000313" key="4">
    <source>
        <dbReference type="Proteomes" id="UP000681967"/>
    </source>
</evidence>
<dbReference type="SUPFAM" id="SSF56091">
    <property type="entry name" value="DNA ligase/mRNA capping enzyme, catalytic domain"/>
    <property type="match status" value="1"/>
</dbReference>
<name>A0A8S3B538_9BILA</name>
<dbReference type="Proteomes" id="UP000681967">
    <property type="component" value="Unassembled WGS sequence"/>
</dbReference>
<evidence type="ECO:0000259" key="1">
    <source>
        <dbReference type="PROSITE" id="PS50160"/>
    </source>
</evidence>
<dbReference type="GO" id="GO:0003677">
    <property type="term" value="F:DNA binding"/>
    <property type="evidence" value="ECO:0007669"/>
    <property type="project" value="InterPro"/>
</dbReference>
<dbReference type="InterPro" id="IPR012310">
    <property type="entry name" value="DNA_ligase_ATP-dep_cent"/>
</dbReference>
<dbReference type="PANTHER" id="PTHR45997:SF1">
    <property type="entry name" value="DNA LIGASE 4"/>
    <property type="match status" value="1"/>
</dbReference>
<evidence type="ECO:0000313" key="3">
    <source>
        <dbReference type="EMBL" id="CAF4798256.1"/>
    </source>
</evidence>
<dbReference type="EMBL" id="CAJOBH010139573">
    <property type="protein sequence ID" value="CAF4798256.1"/>
    <property type="molecule type" value="Genomic_DNA"/>
</dbReference>
<dbReference type="GO" id="GO:0032807">
    <property type="term" value="C:DNA ligase IV complex"/>
    <property type="evidence" value="ECO:0007669"/>
    <property type="project" value="TreeGrafter"/>
</dbReference>
<reference evidence="3" key="1">
    <citation type="submission" date="2021-02" db="EMBL/GenBank/DDBJ databases">
        <authorList>
            <person name="Nowell W R."/>
        </authorList>
    </citation>
    <scope>NUCLEOTIDE SEQUENCE</scope>
</reference>
<dbReference type="GO" id="GO:0006297">
    <property type="term" value="P:nucleotide-excision repair, DNA gap filling"/>
    <property type="evidence" value="ECO:0007669"/>
    <property type="project" value="TreeGrafter"/>
</dbReference>
<dbReference type="GO" id="GO:0005524">
    <property type="term" value="F:ATP binding"/>
    <property type="evidence" value="ECO:0007669"/>
    <property type="project" value="InterPro"/>
</dbReference>
<feature type="non-terminal residue" evidence="3">
    <location>
        <position position="1"/>
    </location>
</feature>
<dbReference type="GO" id="GO:0006310">
    <property type="term" value="P:DNA recombination"/>
    <property type="evidence" value="ECO:0007669"/>
    <property type="project" value="InterPro"/>
</dbReference>
<dbReference type="GO" id="GO:0005958">
    <property type="term" value="C:DNA-dependent protein kinase-DNA ligase 4 complex"/>
    <property type="evidence" value="ECO:0007669"/>
    <property type="project" value="TreeGrafter"/>
</dbReference>
<dbReference type="Gene3D" id="3.30.470.30">
    <property type="entry name" value="DNA ligase/mRNA capping enzyme"/>
    <property type="match status" value="1"/>
</dbReference>
<gene>
    <name evidence="3" type="ORF">BYL167_LOCUS48026</name>
    <name evidence="2" type="ORF">GIL414_LOCUS46834</name>
</gene>
<dbReference type="EMBL" id="CAJOBJ010148075">
    <property type="protein sequence ID" value="CAF4793083.1"/>
    <property type="molecule type" value="Genomic_DNA"/>
</dbReference>
<feature type="non-terminal residue" evidence="3">
    <location>
        <position position="70"/>
    </location>
</feature>
<feature type="domain" description="ATP-dependent DNA ligase family profile" evidence="1">
    <location>
        <begin position="1"/>
        <end position="70"/>
    </location>
</feature>
<proteinExistence type="predicted"/>
<dbReference type="GO" id="GO:0003910">
    <property type="term" value="F:DNA ligase (ATP) activity"/>
    <property type="evidence" value="ECO:0007669"/>
    <property type="project" value="InterPro"/>
</dbReference>
<dbReference type="GO" id="GO:0006303">
    <property type="term" value="P:double-strand break repair via nonhomologous end joining"/>
    <property type="evidence" value="ECO:0007669"/>
    <property type="project" value="TreeGrafter"/>
</dbReference>
<dbReference type="PROSITE" id="PS50160">
    <property type="entry name" value="DNA_LIGASE_A3"/>
    <property type="match status" value="1"/>
</dbReference>
<dbReference type="Proteomes" id="UP000681720">
    <property type="component" value="Unassembled WGS sequence"/>
</dbReference>
<dbReference type="PANTHER" id="PTHR45997">
    <property type="entry name" value="DNA LIGASE 4"/>
    <property type="match status" value="1"/>
</dbReference>
<organism evidence="3 4">
    <name type="scientific">Rotaria magnacalcarata</name>
    <dbReference type="NCBI Taxonomy" id="392030"/>
    <lineage>
        <taxon>Eukaryota</taxon>
        <taxon>Metazoa</taxon>
        <taxon>Spiralia</taxon>
        <taxon>Gnathifera</taxon>
        <taxon>Rotifera</taxon>
        <taxon>Eurotatoria</taxon>
        <taxon>Bdelloidea</taxon>
        <taxon>Philodinida</taxon>
        <taxon>Philodinidae</taxon>
        <taxon>Rotaria</taxon>
    </lineage>
</organism>
<sequence>MNERFQYLHKKILEPIEGRIIFSAIKPGTSNQDVINELNLAIEERQEGIVVKDPWSVYKPNVRENGGWYK</sequence>
<accession>A0A8S3B538</accession>
<evidence type="ECO:0000313" key="2">
    <source>
        <dbReference type="EMBL" id="CAF4793083.1"/>
    </source>
</evidence>
<dbReference type="Pfam" id="PF01068">
    <property type="entry name" value="DNA_ligase_A_M"/>
    <property type="match status" value="1"/>
</dbReference>
<comment type="caution">
    <text evidence="3">The sequence shown here is derived from an EMBL/GenBank/DDBJ whole genome shotgun (WGS) entry which is preliminary data.</text>
</comment>
<dbReference type="InterPro" id="IPR029710">
    <property type="entry name" value="LIG4"/>
</dbReference>
<protein>
    <recommendedName>
        <fullName evidence="1">ATP-dependent DNA ligase family profile domain-containing protein</fullName>
    </recommendedName>
</protein>
<dbReference type="AlphaFoldDB" id="A0A8S3B538"/>